<proteinExistence type="predicted"/>
<dbReference type="AlphaFoldDB" id="A0A1M6FPS6"/>
<dbReference type="STRING" id="558155.SAMN04487911_10939"/>
<reference evidence="2" key="1">
    <citation type="submission" date="2016-11" db="EMBL/GenBank/DDBJ databases">
        <authorList>
            <person name="Varghese N."/>
            <person name="Submissions S."/>
        </authorList>
    </citation>
    <scope>NUCLEOTIDE SEQUENCE [LARGE SCALE GENOMIC DNA]</scope>
    <source>
        <strain evidence="2">CGMCC 1.8863</strain>
    </source>
</reference>
<sequence>MERKKTEGHTYLYNGVTYSNMKEACEGIGIKSKLFRILVKNKLIIKSKE</sequence>
<organism evidence="1 2">
    <name type="scientific">Arenibacter nanhaiticus</name>
    <dbReference type="NCBI Taxonomy" id="558155"/>
    <lineage>
        <taxon>Bacteria</taxon>
        <taxon>Pseudomonadati</taxon>
        <taxon>Bacteroidota</taxon>
        <taxon>Flavobacteriia</taxon>
        <taxon>Flavobacteriales</taxon>
        <taxon>Flavobacteriaceae</taxon>
        <taxon>Arenibacter</taxon>
    </lineage>
</organism>
<keyword evidence="2" id="KW-1185">Reference proteome</keyword>
<dbReference type="Proteomes" id="UP000184231">
    <property type="component" value="Unassembled WGS sequence"/>
</dbReference>
<dbReference type="EMBL" id="FQYX01000009">
    <property type="protein sequence ID" value="SHI99680.1"/>
    <property type="molecule type" value="Genomic_DNA"/>
</dbReference>
<gene>
    <name evidence="1" type="ORF">SAMN04487911_10939</name>
</gene>
<evidence type="ECO:0000313" key="1">
    <source>
        <dbReference type="EMBL" id="SHI99680.1"/>
    </source>
</evidence>
<evidence type="ECO:0000313" key="2">
    <source>
        <dbReference type="Proteomes" id="UP000184231"/>
    </source>
</evidence>
<protein>
    <submittedName>
        <fullName evidence="1">Uncharacterized protein</fullName>
    </submittedName>
</protein>
<accession>A0A1M6FPS6</accession>
<name>A0A1M6FPS6_9FLAO</name>